<dbReference type="Proteomes" id="UP000265520">
    <property type="component" value="Unassembled WGS sequence"/>
</dbReference>
<feature type="transmembrane region" description="Helical" evidence="1">
    <location>
        <begin position="87"/>
        <end position="104"/>
    </location>
</feature>
<dbReference type="AlphaFoldDB" id="A0A392N2N3"/>
<dbReference type="EMBL" id="LXQA010023378">
    <property type="protein sequence ID" value="MCH92754.1"/>
    <property type="molecule type" value="Genomic_DNA"/>
</dbReference>
<sequence length="105" mass="12032">MVVVVLVVVDGGDQRWFTIVGVDFKVVVGGWSKWWLVMIKPVVDNDRIVTRWWLDWLSKLDGAMIDDGWRSNMHRVVIEGGHSGGRWWLNCWLVVVGVVTVVVIM</sequence>
<comment type="caution">
    <text evidence="2">The sequence shown here is derived from an EMBL/GenBank/DDBJ whole genome shotgun (WGS) entry which is preliminary data.</text>
</comment>
<accession>A0A392N2N3</accession>
<evidence type="ECO:0000313" key="2">
    <source>
        <dbReference type="EMBL" id="MCH92754.1"/>
    </source>
</evidence>
<reference evidence="2 3" key="1">
    <citation type="journal article" date="2018" name="Front. Plant Sci.">
        <title>Red Clover (Trifolium pratense) and Zigzag Clover (T. medium) - A Picture of Genomic Similarities and Differences.</title>
        <authorList>
            <person name="Dluhosova J."/>
            <person name="Istvanek J."/>
            <person name="Nedelnik J."/>
            <person name="Repkova J."/>
        </authorList>
    </citation>
    <scope>NUCLEOTIDE SEQUENCE [LARGE SCALE GENOMIC DNA]</scope>
    <source>
        <strain evidence="3">cv. 10/8</strain>
        <tissue evidence="2">Leaf</tissue>
    </source>
</reference>
<evidence type="ECO:0008006" key="4">
    <source>
        <dbReference type="Google" id="ProtNLM"/>
    </source>
</evidence>
<evidence type="ECO:0000256" key="1">
    <source>
        <dbReference type="SAM" id="Phobius"/>
    </source>
</evidence>
<name>A0A392N2N3_9FABA</name>
<protein>
    <recommendedName>
        <fullName evidence="4">Transmembrane protein</fullName>
    </recommendedName>
</protein>
<keyword evidence="1" id="KW-0812">Transmembrane</keyword>
<organism evidence="2 3">
    <name type="scientific">Trifolium medium</name>
    <dbReference type="NCBI Taxonomy" id="97028"/>
    <lineage>
        <taxon>Eukaryota</taxon>
        <taxon>Viridiplantae</taxon>
        <taxon>Streptophyta</taxon>
        <taxon>Embryophyta</taxon>
        <taxon>Tracheophyta</taxon>
        <taxon>Spermatophyta</taxon>
        <taxon>Magnoliopsida</taxon>
        <taxon>eudicotyledons</taxon>
        <taxon>Gunneridae</taxon>
        <taxon>Pentapetalae</taxon>
        <taxon>rosids</taxon>
        <taxon>fabids</taxon>
        <taxon>Fabales</taxon>
        <taxon>Fabaceae</taxon>
        <taxon>Papilionoideae</taxon>
        <taxon>50 kb inversion clade</taxon>
        <taxon>NPAAA clade</taxon>
        <taxon>Hologalegina</taxon>
        <taxon>IRL clade</taxon>
        <taxon>Trifolieae</taxon>
        <taxon>Trifolium</taxon>
    </lineage>
</organism>
<keyword evidence="3" id="KW-1185">Reference proteome</keyword>
<keyword evidence="1" id="KW-0472">Membrane</keyword>
<evidence type="ECO:0000313" key="3">
    <source>
        <dbReference type="Proteomes" id="UP000265520"/>
    </source>
</evidence>
<proteinExistence type="predicted"/>
<keyword evidence="1" id="KW-1133">Transmembrane helix</keyword>